<dbReference type="PANTHER" id="PTHR21043:SF0">
    <property type="entry name" value="MITOCHONDRIAL ASSEMBLY OF RIBOSOMAL LARGE SUBUNIT PROTEIN 1"/>
    <property type="match status" value="1"/>
</dbReference>
<proteinExistence type="inferred from homology"/>
<dbReference type="EMBL" id="FR799582">
    <property type="protein sequence ID" value="CBZ28890.1"/>
    <property type="molecule type" value="Genomic_DNA"/>
</dbReference>
<feature type="region of interest" description="Disordered" evidence="2">
    <location>
        <begin position="331"/>
        <end position="350"/>
    </location>
</feature>
<evidence type="ECO:0000256" key="1">
    <source>
        <dbReference type="ARBA" id="ARBA00010574"/>
    </source>
</evidence>
<dbReference type="KEGG" id="lmi:LMXM_29_2120"/>
<evidence type="ECO:0000313" key="4">
    <source>
        <dbReference type="Proteomes" id="UP000007259"/>
    </source>
</evidence>
<dbReference type="Pfam" id="PF02410">
    <property type="entry name" value="RsfS"/>
    <property type="match status" value="1"/>
</dbReference>
<dbReference type="Proteomes" id="UP000007259">
    <property type="component" value="Chromosome 29"/>
</dbReference>
<dbReference type="RefSeq" id="XP_003877356.1">
    <property type="nucleotide sequence ID" value="XM_003877307.1"/>
</dbReference>
<dbReference type="GO" id="GO:0090071">
    <property type="term" value="P:negative regulation of ribosome biogenesis"/>
    <property type="evidence" value="ECO:0007669"/>
    <property type="project" value="TreeGrafter"/>
</dbReference>
<dbReference type="OMA" id="SCANAAY"/>
<dbReference type="OrthoDB" id="21330at2759"/>
<dbReference type="GO" id="GO:0043023">
    <property type="term" value="F:ribosomal large subunit binding"/>
    <property type="evidence" value="ECO:0007669"/>
    <property type="project" value="TreeGrafter"/>
</dbReference>
<evidence type="ECO:0000313" key="3">
    <source>
        <dbReference type="EMBL" id="CBZ28890.1"/>
    </source>
</evidence>
<sequence>MATEEDFGWSRQAKIAQQRHGVEERATTSGILCLLRLVFFSLRQAMSVPTRFTWNVCPRAGTCVPARLAVYTSQTTHKECAAPPPPPRLHTCFLLWFLCSPPLCVASAISSLPDTRRPLHLHPHLHLLALRVSCANAAYGRQHRSLVSALTPSLFRLHIEQYAYSYSRMSCRGTMFQLALACGRSTPPAFRVPHRRLFSVSRTRLQPTHAPRAADDDNFVDIDHLMGLTAATQNPALEGGAASPSSGLRDVARSEVLGVVRVVPEEEGARYSRLRIPLDADETADTRPRANTRASLMPGEEAAYADKPAGASANATVEVSSFCNSIQDAEAAVTVDDPPEERRLPNPSRLPYDDERFAEMLLEMEVNGVIDETWQDAKKARREDVKEIADILSSLKVRDLCCIDVSEKTSNFDYMMFGTCEGSRHIHLAAWAVQDADKVHRISKIKRKQTDELWEVVPVGRIVVNLMVESFREEMTLERKWAVTRSMDPLAAANAPISEGRQVKAHGLWTLTLNLQDLEDFEVDYCKDILMRQM</sequence>
<evidence type="ECO:0000256" key="2">
    <source>
        <dbReference type="SAM" id="MobiDB-lite"/>
    </source>
</evidence>
<dbReference type="FunFam" id="3.30.460.10:FF:000137">
    <property type="entry name" value="Uncharacterized protein L5213T.03"/>
    <property type="match status" value="1"/>
</dbReference>
<dbReference type="InterPro" id="IPR004394">
    <property type="entry name" value="Iojap/RsfS/C7orf30"/>
</dbReference>
<comment type="similarity">
    <text evidence="1">Belongs to the Iojap/RsfS family.</text>
</comment>
<dbReference type="PANTHER" id="PTHR21043">
    <property type="entry name" value="IOJAP SUPERFAMILY ORTHOLOG"/>
    <property type="match status" value="1"/>
</dbReference>
<dbReference type="SUPFAM" id="SSF81301">
    <property type="entry name" value="Nucleotidyltransferase"/>
    <property type="match status" value="1"/>
</dbReference>
<reference evidence="3 4" key="1">
    <citation type="journal article" date="2011" name="Genome Res.">
        <title>Chromosome and gene copy number variation allow major structural change between species and strains of Leishmania.</title>
        <authorList>
            <person name="Rogers M.B."/>
            <person name="Hilley J.D."/>
            <person name="Dickens N.J."/>
            <person name="Wilkes J."/>
            <person name="Bates P.A."/>
            <person name="Depledge D.P."/>
            <person name="Harris D."/>
            <person name="Her Y."/>
            <person name="Herzyk P."/>
            <person name="Imamura H."/>
            <person name="Otto T.D."/>
            <person name="Sanders M."/>
            <person name="Seeger K."/>
            <person name="Dujardin J.C."/>
            <person name="Berriman M."/>
            <person name="Smith D.F."/>
            <person name="Hertz-Fowler C."/>
            <person name="Mottram J.C."/>
        </authorList>
    </citation>
    <scope>NUCLEOTIDE SEQUENCE [LARGE SCALE GENOMIC DNA]</scope>
    <source>
        <strain evidence="3 4">MHOM/GT/2001/U1103</strain>
    </source>
</reference>
<dbReference type="PhylomeDB" id="E9B0Y5"/>
<dbReference type="InterPro" id="IPR043519">
    <property type="entry name" value="NT_sf"/>
</dbReference>
<accession>E9B0Y5</accession>
<protein>
    <submittedName>
        <fullName evidence="3">Uncharacterized protein</fullName>
    </submittedName>
</protein>
<gene>
    <name evidence="3" type="ORF">LMXM_29_2120</name>
</gene>
<dbReference type="Gene3D" id="3.30.460.10">
    <property type="entry name" value="Beta Polymerase, domain 2"/>
    <property type="match status" value="1"/>
</dbReference>
<organism evidence="3 4">
    <name type="scientific">Leishmania mexicana (strain MHOM/GT/2001/U1103)</name>
    <dbReference type="NCBI Taxonomy" id="929439"/>
    <lineage>
        <taxon>Eukaryota</taxon>
        <taxon>Discoba</taxon>
        <taxon>Euglenozoa</taxon>
        <taxon>Kinetoplastea</taxon>
        <taxon>Metakinetoplastina</taxon>
        <taxon>Trypanosomatida</taxon>
        <taxon>Trypanosomatidae</taxon>
        <taxon>Leishmaniinae</taxon>
        <taxon>Leishmania</taxon>
    </lineage>
</organism>
<dbReference type="AlphaFoldDB" id="E9B0Y5"/>
<dbReference type="GeneID" id="13451459"/>
<name>E9B0Y5_LEIMU</name>
<dbReference type="VEuPathDB" id="TriTrypDB:LmxM.29.2120"/>
<dbReference type="GO" id="GO:0017148">
    <property type="term" value="P:negative regulation of translation"/>
    <property type="evidence" value="ECO:0007669"/>
    <property type="project" value="TreeGrafter"/>
</dbReference>
<keyword evidence="4" id="KW-1185">Reference proteome</keyword>